<dbReference type="FunFam" id="2.60.40.10:FF:000328">
    <property type="entry name" value="CLUMA_CG000981, isoform A"/>
    <property type="match status" value="1"/>
</dbReference>
<dbReference type="GO" id="GO:0007165">
    <property type="term" value="P:signal transduction"/>
    <property type="evidence" value="ECO:0007669"/>
    <property type="project" value="TreeGrafter"/>
</dbReference>
<evidence type="ECO:0000256" key="3">
    <source>
        <dbReference type="ARBA" id="ARBA00022475"/>
    </source>
</evidence>
<name>A0AAN9VKN4_9ORTH</name>
<evidence type="ECO:0008006" key="17">
    <source>
        <dbReference type="Google" id="ProtNLM"/>
    </source>
</evidence>
<keyword evidence="4" id="KW-0964">Secreted</keyword>
<evidence type="ECO:0000256" key="11">
    <source>
        <dbReference type="PROSITE-ProRule" id="PRU00446"/>
    </source>
</evidence>
<dbReference type="Pfam" id="PF01391">
    <property type="entry name" value="Collagen"/>
    <property type="match status" value="2"/>
</dbReference>
<evidence type="ECO:0000259" key="13">
    <source>
        <dbReference type="PROSITE" id="PS50835"/>
    </source>
</evidence>
<dbReference type="EMBL" id="JAZDUA010000136">
    <property type="protein sequence ID" value="KAK7866794.1"/>
    <property type="molecule type" value="Genomic_DNA"/>
</dbReference>
<dbReference type="PANTHER" id="PTHR23192:SF85">
    <property type="entry name" value="GLIOMEDIN"/>
    <property type="match status" value="1"/>
</dbReference>
<sequence>MENSGCPAAAAAAADEGGVCDDTACCGGARHRPVCGSARRRSCLQATVVVMLVLHAVSMMGLYRLNLFVDELDQRCAGAAGQGSRVKRDVTRDSGATKLDPEAAAAAAALNALQNSLHNNTAKEVTLFQSDVKVPLAAIQGFCSATREYCPPGPPGSVGPQGTPGLRGSSGPKGDRGDRGFPGDVGLRGPPGVPGESGPRGLKGEPGWPGSPGLDGRDGVPGEPGLDGIPGRNGLDGLPGVNGKPGIDGTPGRPGTNGTDGRPGVPGPPGPPGPKGTRGLAGPRGRPGKPGLNGTPGVPGISAYTYKGNATRASELLIPPSIVGSGHLAPHGATVVQEGDNLRLRCSAAGSPQPTIEWRKADGSAIPIGSWQAVSVTGHSLNITRVNRKHMGVYLCIADNGIPPAANLTVAVEVQFPPLIVIQNQQIGVSNGSTAVLECDIEAWPEPVRYWERADGRFIEPSDKYHMEFIESKYKPYKTRMVLNITRVGPLDYGYYHCISKNEIGMTKGNFQVLGVDPTMVTSPPLQGRVYGPTPPPDVDLDDLCPPPVTCPECPEVKCHDGGISLFNLASRMEIRPFENVTMLGLPNRTMDCQLYAVGKPVYHRYTDAVYGSWMRDPLPRPEHNAEKFWVTNESDPYHLYEFDNKSSYRKDNATRRYKLDKAFKGNAHVVYNGSFYYNERDKPHIIKFDLLTEGTHQMQVPLVATNGSNYLYTTEYNYMDFSVDDNGLWVIYGLPSNNNTIVMKVDSYSLKIQYIWNISINHHKVGEMFVVCGVLYAVNSVTDRNTKILFALDLYKRILLDVNLNFTNPFRRTTMIGYNHRNKELFTWDKGNQLTYPVRYHEIGYNMTSTSNEERGDTSSDTSS</sequence>
<keyword evidence="7" id="KW-0472">Membrane</keyword>
<evidence type="ECO:0000256" key="12">
    <source>
        <dbReference type="SAM" id="MobiDB-lite"/>
    </source>
</evidence>
<dbReference type="AlphaFoldDB" id="A0AAN9VKN4"/>
<dbReference type="SMART" id="SM00284">
    <property type="entry name" value="OLF"/>
    <property type="match status" value="1"/>
</dbReference>
<dbReference type="InterPro" id="IPR036179">
    <property type="entry name" value="Ig-like_dom_sf"/>
</dbReference>
<keyword evidence="16" id="KW-1185">Reference proteome</keyword>
<comment type="caution">
    <text evidence="11">Lacks conserved residue(s) required for the propagation of feature annotation.</text>
</comment>
<evidence type="ECO:0000313" key="15">
    <source>
        <dbReference type="EMBL" id="KAK7866794.1"/>
    </source>
</evidence>
<dbReference type="InterPro" id="IPR050605">
    <property type="entry name" value="Olfactomedin-like_domain"/>
</dbReference>
<dbReference type="GO" id="GO:0005615">
    <property type="term" value="C:extracellular space"/>
    <property type="evidence" value="ECO:0007669"/>
    <property type="project" value="TreeGrafter"/>
</dbReference>
<keyword evidence="6" id="KW-0677">Repeat</keyword>
<dbReference type="SMART" id="SM00409">
    <property type="entry name" value="IG"/>
    <property type="match status" value="2"/>
</dbReference>
<accession>A0AAN9VKN4</accession>
<comment type="subcellular location">
    <subcellularLocation>
        <location evidence="1">Cell membrane</location>
    </subcellularLocation>
    <subcellularLocation>
        <location evidence="2">Secreted</location>
    </subcellularLocation>
</comment>
<comment type="caution">
    <text evidence="15">The sequence shown here is derived from an EMBL/GenBank/DDBJ whole genome shotgun (WGS) entry which is preliminary data.</text>
</comment>
<evidence type="ECO:0000256" key="6">
    <source>
        <dbReference type="ARBA" id="ARBA00022737"/>
    </source>
</evidence>
<dbReference type="SUPFAM" id="SSF48726">
    <property type="entry name" value="Immunoglobulin"/>
    <property type="match status" value="2"/>
</dbReference>
<evidence type="ECO:0000256" key="7">
    <source>
        <dbReference type="ARBA" id="ARBA00023136"/>
    </source>
</evidence>
<dbReference type="InterPro" id="IPR003599">
    <property type="entry name" value="Ig_sub"/>
</dbReference>
<organism evidence="15 16">
    <name type="scientific">Gryllus longicercus</name>
    <dbReference type="NCBI Taxonomy" id="2509291"/>
    <lineage>
        <taxon>Eukaryota</taxon>
        <taxon>Metazoa</taxon>
        <taxon>Ecdysozoa</taxon>
        <taxon>Arthropoda</taxon>
        <taxon>Hexapoda</taxon>
        <taxon>Insecta</taxon>
        <taxon>Pterygota</taxon>
        <taxon>Neoptera</taxon>
        <taxon>Polyneoptera</taxon>
        <taxon>Orthoptera</taxon>
        <taxon>Ensifera</taxon>
        <taxon>Gryllidea</taxon>
        <taxon>Grylloidea</taxon>
        <taxon>Gryllidae</taxon>
        <taxon>Gryllinae</taxon>
        <taxon>Gryllus</taxon>
    </lineage>
</organism>
<feature type="region of interest" description="Disordered" evidence="12">
    <location>
        <begin position="153"/>
        <end position="296"/>
    </location>
</feature>
<dbReference type="Gene3D" id="2.60.40.10">
    <property type="entry name" value="Immunoglobulins"/>
    <property type="match status" value="2"/>
</dbReference>
<reference evidence="15 16" key="1">
    <citation type="submission" date="2024-03" db="EMBL/GenBank/DDBJ databases">
        <title>The genome assembly and annotation of the cricket Gryllus longicercus Weissman &amp; Gray.</title>
        <authorList>
            <person name="Szrajer S."/>
            <person name="Gray D."/>
            <person name="Ylla G."/>
        </authorList>
    </citation>
    <scope>NUCLEOTIDE SEQUENCE [LARGE SCALE GENOMIC DNA]</scope>
    <source>
        <strain evidence="15">DAG 2021-001</strain>
        <tissue evidence="15">Whole body minus gut</tissue>
    </source>
</reference>
<evidence type="ECO:0000259" key="14">
    <source>
        <dbReference type="PROSITE" id="PS51132"/>
    </source>
</evidence>
<feature type="compositionally biased region" description="Pro residues" evidence="12">
    <location>
        <begin position="265"/>
        <end position="274"/>
    </location>
</feature>
<dbReference type="Proteomes" id="UP001378592">
    <property type="component" value="Unassembled WGS sequence"/>
</dbReference>
<evidence type="ECO:0000256" key="9">
    <source>
        <dbReference type="ARBA" id="ARBA00023180"/>
    </source>
</evidence>
<dbReference type="PROSITE" id="PS51132">
    <property type="entry name" value="OLF"/>
    <property type="match status" value="1"/>
</dbReference>
<evidence type="ECO:0000256" key="4">
    <source>
        <dbReference type="ARBA" id="ARBA00022525"/>
    </source>
</evidence>
<evidence type="ECO:0000313" key="16">
    <source>
        <dbReference type="Proteomes" id="UP001378592"/>
    </source>
</evidence>
<keyword evidence="10" id="KW-0393">Immunoglobulin domain</keyword>
<evidence type="ECO:0000256" key="10">
    <source>
        <dbReference type="ARBA" id="ARBA00023319"/>
    </source>
</evidence>
<dbReference type="PROSITE" id="PS50835">
    <property type="entry name" value="IG_LIKE"/>
    <property type="match status" value="2"/>
</dbReference>
<feature type="domain" description="Ig-like" evidence="13">
    <location>
        <begin position="320"/>
        <end position="409"/>
    </location>
</feature>
<protein>
    <recommendedName>
        <fullName evidence="17">Colmedin</fullName>
    </recommendedName>
</protein>
<dbReference type="InterPro" id="IPR003598">
    <property type="entry name" value="Ig_sub2"/>
</dbReference>
<gene>
    <name evidence="15" type="ORF">R5R35_004213</name>
</gene>
<dbReference type="InterPro" id="IPR003112">
    <property type="entry name" value="Olfac-like_dom"/>
</dbReference>
<dbReference type="Pfam" id="PF07679">
    <property type="entry name" value="I-set"/>
    <property type="match status" value="1"/>
</dbReference>
<evidence type="ECO:0000256" key="8">
    <source>
        <dbReference type="ARBA" id="ARBA00023157"/>
    </source>
</evidence>
<dbReference type="Pfam" id="PF13927">
    <property type="entry name" value="Ig_3"/>
    <property type="match status" value="1"/>
</dbReference>
<dbReference type="InterPro" id="IPR008160">
    <property type="entry name" value="Collagen"/>
</dbReference>
<dbReference type="SMART" id="SM00408">
    <property type="entry name" value="IGc2"/>
    <property type="match status" value="2"/>
</dbReference>
<dbReference type="InterPro" id="IPR007110">
    <property type="entry name" value="Ig-like_dom"/>
</dbReference>
<feature type="domain" description="Ig-like" evidence="13">
    <location>
        <begin position="417"/>
        <end position="502"/>
    </location>
</feature>
<dbReference type="GO" id="GO:0005886">
    <property type="term" value="C:plasma membrane"/>
    <property type="evidence" value="ECO:0007669"/>
    <property type="project" value="UniProtKB-SubCell"/>
</dbReference>
<dbReference type="Pfam" id="PF02191">
    <property type="entry name" value="OLF"/>
    <property type="match status" value="1"/>
</dbReference>
<dbReference type="InterPro" id="IPR013783">
    <property type="entry name" value="Ig-like_fold"/>
</dbReference>
<proteinExistence type="predicted"/>
<keyword evidence="5" id="KW-0732">Signal</keyword>
<feature type="domain" description="Olfactomedin-like" evidence="14">
    <location>
        <begin position="592"/>
        <end position="843"/>
    </location>
</feature>
<keyword evidence="3" id="KW-1003">Cell membrane</keyword>
<evidence type="ECO:0000256" key="1">
    <source>
        <dbReference type="ARBA" id="ARBA00004236"/>
    </source>
</evidence>
<dbReference type="InterPro" id="IPR013098">
    <property type="entry name" value="Ig_I-set"/>
</dbReference>
<keyword evidence="9" id="KW-0325">Glycoprotein</keyword>
<evidence type="ECO:0000256" key="5">
    <source>
        <dbReference type="ARBA" id="ARBA00022729"/>
    </source>
</evidence>
<dbReference type="PANTHER" id="PTHR23192">
    <property type="entry name" value="OLFACTOMEDIN-RELATED"/>
    <property type="match status" value="1"/>
</dbReference>
<keyword evidence="8" id="KW-1015">Disulfide bond</keyword>
<evidence type="ECO:0000256" key="2">
    <source>
        <dbReference type="ARBA" id="ARBA00004613"/>
    </source>
</evidence>